<protein>
    <submittedName>
        <fullName evidence="2">Uncharacterized protein</fullName>
    </submittedName>
</protein>
<reference evidence="2 3" key="2">
    <citation type="submission" date="2020-07" db="EMBL/GenBank/DDBJ databases">
        <title>Genome assembly of wild tea tree DASZ reveals pedigree and selection history of tea varieties.</title>
        <authorList>
            <person name="Zhang W."/>
        </authorList>
    </citation>
    <scope>NUCLEOTIDE SEQUENCE [LARGE SCALE GENOMIC DNA]</scope>
    <source>
        <strain evidence="3">cv. G240</strain>
        <tissue evidence="2">Leaf</tissue>
    </source>
</reference>
<keyword evidence="3" id="KW-1185">Reference proteome</keyword>
<reference evidence="3" key="1">
    <citation type="journal article" date="2020" name="Nat. Commun.">
        <title>Genome assembly of wild tea tree DASZ reveals pedigree and selection history of tea varieties.</title>
        <authorList>
            <person name="Zhang W."/>
            <person name="Zhang Y."/>
            <person name="Qiu H."/>
            <person name="Guo Y."/>
            <person name="Wan H."/>
            <person name="Zhang X."/>
            <person name="Scossa F."/>
            <person name="Alseekh S."/>
            <person name="Zhang Q."/>
            <person name="Wang P."/>
            <person name="Xu L."/>
            <person name="Schmidt M.H."/>
            <person name="Jia X."/>
            <person name="Li D."/>
            <person name="Zhu A."/>
            <person name="Guo F."/>
            <person name="Chen W."/>
            <person name="Ni D."/>
            <person name="Usadel B."/>
            <person name="Fernie A.R."/>
            <person name="Wen W."/>
        </authorList>
    </citation>
    <scope>NUCLEOTIDE SEQUENCE [LARGE SCALE GENOMIC DNA]</scope>
    <source>
        <strain evidence="3">cv. G240</strain>
    </source>
</reference>
<evidence type="ECO:0000313" key="2">
    <source>
        <dbReference type="EMBL" id="KAF5933495.1"/>
    </source>
</evidence>
<dbReference type="EMBL" id="JACBKZ010000014">
    <property type="protein sequence ID" value="KAF5933495.1"/>
    <property type="molecule type" value="Genomic_DNA"/>
</dbReference>
<organism evidence="2 3">
    <name type="scientific">Camellia sinensis</name>
    <name type="common">Tea plant</name>
    <name type="synonym">Thea sinensis</name>
    <dbReference type="NCBI Taxonomy" id="4442"/>
    <lineage>
        <taxon>Eukaryota</taxon>
        <taxon>Viridiplantae</taxon>
        <taxon>Streptophyta</taxon>
        <taxon>Embryophyta</taxon>
        <taxon>Tracheophyta</taxon>
        <taxon>Spermatophyta</taxon>
        <taxon>Magnoliopsida</taxon>
        <taxon>eudicotyledons</taxon>
        <taxon>Gunneridae</taxon>
        <taxon>Pentapetalae</taxon>
        <taxon>asterids</taxon>
        <taxon>Ericales</taxon>
        <taxon>Theaceae</taxon>
        <taxon>Camellia</taxon>
    </lineage>
</organism>
<comment type="caution">
    <text evidence="2">The sequence shown here is derived from an EMBL/GenBank/DDBJ whole genome shotgun (WGS) entry which is preliminary data.</text>
</comment>
<dbReference type="AlphaFoldDB" id="A0A7J7FZ85"/>
<feature type="compositionally biased region" description="Acidic residues" evidence="1">
    <location>
        <begin position="32"/>
        <end position="41"/>
    </location>
</feature>
<accession>A0A7J7FZ85</accession>
<gene>
    <name evidence="2" type="ORF">HYC85_029666</name>
</gene>
<proteinExistence type="predicted"/>
<sequence>MSLLKKFEVPEDSPLRNADVIPLPFPPTPSQSDDESESEDETLVRKSKKATGTKSPSLNEQVLDLTQDEEGEEVPKNATPEKASSDMPLADKSLDLTL</sequence>
<feature type="region of interest" description="Disordered" evidence="1">
    <location>
        <begin position="1"/>
        <end position="98"/>
    </location>
</feature>
<dbReference type="Proteomes" id="UP000593564">
    <property type="component" value="Unassembled WGS sequence"/>
</dbReference>
<name>A0A7J7FZ85_CAMSI</name>
<evidence type="ECO:0000313" key="3">
    <source>
        <dbReference type="Proteomes" id="UP000593564"/>
    </source>
</evidence>
<evidence type="ECO:0000256" key="1">
    <source>
        <dbReference type="SAM" id="MobiDB-lite"/>
    </source>
</evidence>